<organism evidence="1 2">
    <name type="scientific">Panagrolaimus sp. ES5</name>
    <dbReference type="NCBI Taxonomy" id="591445"/>
    <lineage>
        <taxon>Eukaryota</taxon>
        <taxon>Metazoa</taxon>
        <taxon>Ecdysozoa</taxon>
        <taxon>Nematoda</taxon>
        <taxon>Chromadorea</taxon>
        <taxon>Rhabditida</taxon>
        <taxon>Tylenchina</taxon>
        <taxon>Panagrolaimomorpha</taxon>
        <taxon>Panagrolaimoidea</taxon>
        <taxon>Panagrolaimidae</taxon>
        <taxon>Panagrolaimus</taxon>
    </lineage>
</organism>
<reference evidence="2" key="1">
    <citation type="submission" date="2022-11" db="UniProtKB">
        <authorList>
            <consortium name="WormBaseParasite"/>
        </authorList>
    </citation>
    <scope>IDENTIFICATION</scope>
</reference>
<evidence type="ECO:0000313" key="1">
    <source>
        <dbReference type="Proteomes" id="UP000887579"/>
    </source>
</evidence>
<dbReference type="Proteomes" id="UP000887579">
    <property type="component" value="Unplaced"/>
</dbReference>
<accession>A0AC34G4U8</accession>
<name>A0AC34G4U8_9BILA</name>
<protein>
    <submittedName>
        <fullName evidence="2">Uncharacterized protein</fullName>
    </submittedName>
</protein>
<evidence type="ECO:0000313" key="2">
    <source>
        <dbReference type="WBParaSite" id="ES5_v2.g24736.t1"/>
    </source>
</evidence>
<dbReference type="WBParaSite" id="ES5_v2.g24736.t1">
    <property type="protein sequence ID" value="ES5_v2.g24736.t1"/>
    <property type="gene ID" value="ES5_v2.g24736"/>
</dbReference>
<sequence length="164" mass="18959">MKALCFLFGFYVLQLITVSECAYNDTRNSATSVINKFNVTFAWKIENFDLIKWSIFREPTPFVGPSIRTSYDPYSRYYSVRCSIIPVFSKEAINQLYHNLHAKHLNNTTAISKITCTFDPRPSDVKYYHIIDGKENEGILILENAKIAEVIIEASYYSVELNFN</sequence>
<proteinExistence type="predicted"/>